<feature type="compositionally biased region" description="Polar residues" evidence="1">
    <location>
        <begin position="392"/>
        <end position="405"/>
    </location>
</feature>
<accession>A0A955I223</accession>
<reference evidence="4" key="1">
    <citation type="submission" date="2020-04" db="EMBL/GenBank/DDBJ databases">
        <authorList>
            <person name="Zhang T."/>
        </authorList>
    </citation>
    <scope>NUCLEOTIDE SEQUENCE</scope>
    <source>
        <strain evidence="4">HKST-UBA17</strain>
    </source>
</reference>
<feature type="region of interest" description="Disordered" evidence="1">
    <location>
        <begin position="228"/>
        <end position="259"/>
    </location>
</feature>
<organism evidence="4 5">
    <name type="scientific">Candidatus Dojkabacteria bacterium</name>
    <dbReference type="NCBI Taxonomy" id="2099670"/>
    <lineage>
        <taxon>Bacteria</taxon>
        <taxon>Candidatus Dojkabacteria</taxon>
    </lineage>
</organism>
<feature type="transmembrane region" description="Helical" evidence="2">
    <location>
        <begin position="21"/>
        <end position="43"/>
    </location>
</feature>
<dbReference type="AlphaFoldDB" id="A0A955I223"/>
<feature type="compositionally biased region" description="Basic and acidic residues" evidence="1">
    <location>
        <begin position="228"/>
        <end position="249"/>
    </location>
</feature>
<reference evidence="4" key="2">
    <citation type="journal article" date="2021" name="Microbiome">
        <title>Successional dynamics and alternative stable states in a saline activated sludge microbial community over 9 years.</title>
        <authorList>
            <person name="Wang Y."/>
            <person name="Ye J."/>
            <person name="Ju F."/>
            <person name="Liu L."/>
            <person name="Boyd J.A."/>
            <person name="Deng Y."/>
            <person name="Parks D.H."/>
            <person name="Jiang X."/>
            <person name="Yin X."/>
            <person name="Woodcroft B.J."/>
            <person name="Tyson G.W."/>
            <person name="Hugenholtz P."/>
            <person name="Polz M.F."/>
            <person name="Zhang T."/>
        </authorList>
    </citation>
    <scope>NUCLEOTIDE SEQUENCE</scope>
    <source>
        <strain evidence="4">HKST-UBA17</strain>
    </source>
</reference>
<feature type="region of interest" description="Disordered" evidence="1">
    <location>
        <begin position="307"/>
        <end position="427"/>
    </location>
</feature>
<evidence type="ECO:0000256" key="1">
    <source>
        <dbReference type="SAM" id="MobiDB-lite"/>
    </source>
</evidence>
<feature type="domain" description="DZANK-type" evidence="3">
    <location>
        <begin position="105"/>
        <end position="147"/>
    </location>
</feature>
<sequence>MDFESTLLDMLEGVGNFDFNILIRSFLASLVVIWFFIAVWVWIDSGERTRNILFRIFSVLLVAPFNVVGLIIYLILRPKETIENVYWGDLERRYLLYETSELGDCPQCGDQLSPGFNICPSCSYELKVKCKGCEMMLDRKWNFCPYCKEKVLHPLPEEEGISKEVIRQRVEQSRQEIRFKVEQEGTRYKTATGVTVRLGNIVMHGVMSLGKAVNDFVVNIVASIKPSKSDRKDNSIKDKNSSETEEQKLPETIIDEESGDFTEKISELTDEELEKEMADIEEVIDEVLQDESDNEDTVERVESDLEDMISDMEDEASTEVGDVTDEDMVSDSVDQVDESIDAGESREDGILDNEVMEDSGTDSLTNDDEVGGLDMKDINTAGSDETVEVSKEQITSGDRNSAQVDRSTRSKNSKKNKKKRKKKKRSK</sequence>
<dbReference type="InterPro" id="IPR025874">
    <property type="entry name" value="DZR"/>
</dbReference>
<proteinExistence type="predicted"/>
<keyword evidence="2" id="KW-0472">Membrane</keyword>
<feature type="compositionally biased region" description="Acidic residues" evidence="1">
    <location>
        <begin position="350"/>
        <end position="371"/>
    </location>
</feature>
<protein>
    <submittedName>
        <fullName evidence="4">Zinc ribbon domain-containing protein</fullName>
    </submittedName>
</protein>
<feature type="compositionally biased region" description="Acidic residues" evidence="1">
    <location>
        <begin position="307"/>
        <end position="341"/>
    </location>
</feature>
<dbReference type="EMBL" id="JAGQLN010000005">
    <property type="protein sequence ID" value="MCA9376644.1"/>
    <property type="molecule type" value="Genomic_DNA"/>
</dbReference>
<keyword evidence="2" id="KW-1133">Transmembrane helix</keyword>
<name>A0A955I223_9BACT</name>
<feature type="compositionally biased region" description="Basic residues" evidence="1">
    <location>
        <begin position="409"/>
        <end position="427"/>
    </location>
</feature>
<evidence type="ECO:0000256" key="2">
    <source>
        <dbReference type="SAM" id="Phobius"/>
    </source>
</evidence>
<feature type="transmembrane region" description="Helical" evidence="2">
    <location>
        <begin position="52"/>
        <end position="76"/>
    </location>
</feature>
<evidence type="ECO:0000259" key="3">
    <source>
        <dbReference type="Pfam" id="PF12773"/>
    </source>
</evidence>
<dbReference type="Proteomes" id="UP000741282">
    <property type="component" value="Unassembled WGS sequence"/>
</dbReference>
<evidence type="ECO:0000313" key="4">
    <source>
        <dbReference type="EMBL" id="MCA9376644.1"/>
    </source>
</evidence>
<keyword evidence="2" id="KW-0812">Transmembrane</keyword>
<comment type="caution">
    <text evidence="4">The sequence shown here is derived from an EMBL/GenBank/DDBJ whole genome shotgun (WGS) entry which is preliminary data.</text>
</comment>
<evidence type="ECO:0000313" key="5">
    <source>
        <dbReference type="Proteomes" id="UP000741282"/>
    </source>
</evidence>
<dbReference type="Pfam" id="PF12773">
    <property type="entry name" value="DZR"/>
    <property type="match status" value="1"/>
</dbReference>
<gene>
    <name evidence="4" type="ORF">KC685_01860</name>
</gene>